<dbReference type="GO" id="GO:0006612">
    <property type="term" value="P:protein targeting to membrane"/>
    <property type="evidence" value="ECO:0007669"/>
    <property type="project" value="TreeGrafter"/>
</dbReference>
<comment type="function">
    <text evidence="6">Component of the ESCRT-I complex, a regulator of vesicular trafficking process. Required for the sorting of endocytic ubiquitinated cargos into multivesicular bodies. May be involved in cell growth and differentiation.</text>
</comment>
<protein>
    <recommendedName>
        <fullName evidence="8">VPS37 C-terminal domain-containing protein</fullName>
    </recommendedName>
</protein>
<evidence type="ECO:0000256" key="1">
    <source>
        <dbReference type="ARBA" id="ARBA00004633"/>
    </source>
</evidence>
<keyword evidence="5 7" id="KW-0653">Protein transport</keyword>
<evidence type="ECO:0000313" key="9">
    <source>
        <dbReference type="EMBL" id="KAK9497094.1"/>
    </source>
</evidence>
<dbReference type="PANTHER" id="PTHR13678:SF27">
    <property type="entry name" value="LD45836P"/>
    <property type="match status" value="1"/>
</dbReference>
<dbReference type="GO" id="GO:0000813">
    <property type="term" value="C:ESCRT I complex"/>
    <property type="evidence" value="ECO:0007669"/>
    <property type="project" value="TreeGrafter"/>
</dbReference>
<dbReference type="AlphaFoldDB" id="A0AAW1CLI8"/>
<comment type="caution">
    <text evidence="9">The sequence shown here is derived from an EMBL/GenBank/DDBJ whole genome shotgun (WGS) entry which is preliminary data.</text>
</comment>
<dbReference type="GO" id="GO:0006623">
    <property type="term" value="P:protein targeting to vacuole"/>
    <property type="evidence" value="ECO:0007669"/>
    <property type="project" value="TreeGrafter"/>
</dbReference>
<organism evidence="9 10">
    <name type="scientific">Rhynocoris fuscipes</name>
    <dbReference type="NCBI Taxonomy" id="488301"/>
    <lineage>
        <taxon>Eukaryota</taxon>
        <taxon>Metazoa</taxon>
        <taxon>Ecdysozoa</taxon>
        <taxon>Arthropoda</taxon>
        <taxon>Hexapoda</taxon>
        <taxon>Insecta</taxon>
        <taxon>Pterygota</taxon>
        <taxon>Neoptera</taxon>
        <taxon>Paraneoptera</taxon>
        <taxon>Hemiptera</taxon>
        <taxon>Heteroptera</taxon>
        <taxon>Panheteroptera</taxon>
        <taxon>Cimicomorpha</taxon>
        <taxon>Reduviidae</taxon>
        <taxon>Harpactorinae</taxon>
        <taxon>Harpactorini</taxon>
        <taxon>Rhynocoris</taxon>
    </lineage>
</organism>
<comment type="subcellular location">
    <subcellularLocation>
        <location evidence="1">Late endosome membrane</location>
        <topology evidence="1">Peripheral membrane protein</topology>
    </subcellularLocation>
</comment>
<keyword evidence="10" id="KW-1185">Reference proteome</keyword>
<dbReference type="InterPro" id="IPR009851">
    <property type="entry name" value="Mod_r"/>
</dbReference>
<evidence type="ECO:0000256" key="3">
    <source>
        <dbReference type="ARBA" id="ARBA00022448"/>
    </source>
</evidence>
<accession>A0AAW1CLI8</accession>
<dbReference type="InterPro" id="IPR029012">
    <property type="entry name" value="Helix_hairpin_bin_sf"/>
</dbReference>
<dbReference type="Proteomes" id="UP001461498">
    <property type="component" value="Unassembled WGS sequence"/>
</dbReference>
<dbReference type="SUPFAM" id="SSF140111">
    <property type="entry name" value="Endosomal sorting complex assembly domain"/>
    <property type="match status" value="1"/>
</dbReference>
<gene>
    <name evidence="9" type="ORF">O3M35_004471</name>
</gene>
<keyword evidence="4" id="KW-0967">Endosome</keyword>
<evidence type="ECO:0000256" key="5">
    <source>
        <dbReference type="ARBA" id="ARBA00022927"/>
    </source>
</evidence>
<feature type="domain" description="VPS37 C-terminal" evidence="8">
    <location>
        <begin position="91"/>
        <end position="182"/>
    </location>
</feature>
<dbReference type="Gene3D" id="1.10.287.660">
    <property type="entry name" value="Helix hairpin bin"/>
    <property type="match status" value="1"/>
</dbReference>
<keyword evidence="3 7" id="KW-0813">Transport</keyword>
<name>A0AAW1CLI8_9HEMI</name>
<evidence type="ECO:0000256" key="4">
    <source>
        <dbReference type="ARBA" id="ARBA00022753"/>
    </source>
</evidence>
<evidence type="ECO:0000259" key="8">
    <source>
        <dbReference type="PROSITE" id="PS51314"/>
    </source>
</evidence>
<dbReference type="InterPro" id="IPR037202">
    <property type="entry name" value="ESCRT_assembly_dom"/>
</dbReference>
<sequence>MYNSFKSVSNIENFGFLNHLNTEELRSVFDDEQRLEELVKDVKQCKDIEKEKEMLLVSNRSLAEYNLNKEPLLLVLKKQVLELSEICDNLYKSIEEKFNNTAPRGGTSNLETKLSCLQMATQEMEEESEATAESFLDGSIELDDFLEKFMQKRKLMHLRKVKTDKMKEILNEMNSYRAPYPPANFYLSQISNLNGAMRPMY</sequence>
<evidence type="ECO:0000256" key="2">
    <source>
        <dbReference type="ARBA" id="ARBA00007617"/>
    </source>
</evidence>
<comment type="similarity">
    <text evidence="2">Belongs to the VPS37 family.</text>
</comment>
<reference evidence="9 10" key="1">
    <citation type="submission" date="2022-12" db="EMBL/GenBank/DDBJ databases">
        <title>Chromosome-level genome assembly of true bugs.</title>
        <authorList>
            <person name="Ma L."/>
            <person name="Li H."/>
        </authorList>
    </citation>
    <scope>NUCLEOTIDE SEQUENCE [LARGE SCALE GENOMIC DNA]</scope>
    <source>
        <strain evidence="9">Lab_2022b</strain>
    </source>
</reference>
<evidence type="ECO:0000313" key="10">
    <source>
        <dbReference type="Proteomes" id="UP001461498"/>
    </source>
</evidence>
<proteinExistence type="inferred from homology"/>
<dbReference type="GO" id="GO:0031902">
    <property type="term" value="C:late endosome membrane"/>
    <property type="evidence" value="ECO:0007669"/>
    <property type="project" value="UniProtKB-SubCell"/>
</dbReference>
<dbReference type="EMBL" id="JAPXFL010000015">
    <property type="protein sequence ID" value="KAK9497094.1"/>
    <property type="molecule type" value="Genomic_DNA"/>
</dbReference>
<evidence type="ECO:0000256" key="7">
    <source>
        <dbReference type="PROSITE-ProRule" id="PRU00646"/>
    </source>
</evidence>
<dbReference type="PROSITE" id="PS51314">
    <property type="entry name" value="VPS37_C"/>
    <property type="match status" value="1"/>
</dbReference>
<dbReference type="Pfam" id="PF07200">
    <property type="entry name" value="Mod_r"/>
    <property type="match status" value="1"/>
</dbReference>
<dbReference type="PANTHER" id="PTHR13678">
    <property type="entry name" value="VACUOLAR PROTEIN SORTING-ASSOCIATED PROTEIN 37"/>
    <property type="match status" value="1"/>
</dbReference>
<dbReference type="GO" id="GO:0043162">
    <property type="term" value="P:ubiquitin-dependent protein catabolic process via the multivesicular body sorting pathway"/>
    <property type="evidence" value="ECO:0007669"/>
    <property type="project" value="TreeGrafter"/>
</dbReference>
<evidence type="ECO:0000256" key="6">
    <source>
        <dbReference type="ARBA" id="ARBA00025010"/>
    </source>
</evidence>